<proteinExistence type="predicted"/>
<name>A0A0A8YUI1_ARUDO</name>
<dbReference type="EMBL" id="GBRH01268832">
    <property type="protein sequence ID" value="JAD29063.1"/>
    <property type="molecule type" value="Transcribed_RNA"/>
</dbReference>
<dbReference type="AlphaFoldDB" id="A0A0A8YUI1"/>
<reference evidence="1" key="2">
    <citation type="journal article" date="2015" name="Data Brief">
        <title>Shoot transcriptome of the giant reed, Arundo donax.</title>
        <authorList>
            <person name="Barrero R.A."/>
            <person name="Guerrero F.D."/>
            <person name="Moolhuijzen P."/>
            <person name="Goolsby J.A."/>
            <person name="Tidwell J."/>
            <person name="Bellgard S.E."/>
            <person name="Bellgard M.I."/>
        </authorList>
    </citation>
    <scope>NUCLEOTIDE SEQUENCE</scope>
    <source>
        <tissue evidence="1">Shoot tissue taken approximately 20 cm above the soil surface</tissue>
    </source>
</reference>
<reference evidence="1" key="1">
    <citation type="submission" date="2014-09" db="EMBL/GenBank/DDBJ databases">
        <authorList>
            <person name="Magalhaes I.L.F."/>
            <person name="Oliveira U."/>
            <person name="Santos F.R."/>
            <person name="Vidigal T.H.D.A."/>
            <person name="Brescovit A.D."/>
            <person name="Santos A.J."/>
        </authorList>
    </citation>
    <scope>NUCLEOTIDE SEQUENCE</scope>
    <source>
        <tissue evidence="1">Shoot tissue taken approximately 20 cm above the soil surface</tissue>
    </source>
</reference>
<organism evidence="1">
    <name type="scientific">Arundo donax</name>
    <name type="common">Giant reed</name>
    <name type="synonym">Donax arundinaceus</name>
    <dbReference type="NCBI Taxonomy" id="35708"/>
    <lineage>
        <taxon>Eukaryota</taxon>
        <taxon>Viridiplantae</taxon>
        <taxon>Streptophyta</taxon>
        <taxon>Embryophyta</taxon>
        <taxon>Tracheophyta</taxon>
        <taxon>Spermatophyta</taxon>
        <taxon>Magnoliopsida</taxon>
        <taxon>Liliopsida</taxon>
        <taxon>Poales</taxon>
        <taxon>Poaceae</taxon>
        <taxon>PACMAD clade</taxon>
        <taxon>Arundinoideae</taxon>
        <taxon>Arundineae</taxon>
        <taxon>Arundo</taxon>
    </lineage>
</organism>
<protein>
    <submittedName>
        <fullName evidence="1">Uncharacterized protein</fullName>
    </submittedName>
</protein>
<sequence>MVLLLLFTYVLDINMVIYYFIKLCTFDCSFSIVHQCLWSRMSHPNEKYCQVVLACTSPLSIFGSCL</sequence>
<accession>A0A0A8YUI1</accession>
<evidence type="ECO:0000313" key="1">
    <source>
        <dbReference type="EMBL" id="JAD29063.1"/>
    </source>
</evidence>